<dbReference type="InterPro" id="IPR016039">
    <property type="entry name" value="Thiolase-like"/>
</dbReference>
<dbReference type="SUPFAM" id="SSF53901">
    <property type="entry name" value="Thiolase-like"/>
    <property type="match status" value="1"/>
</dbReference>
<feature type="domain" description="Beta-ketoacyl synthase-like N-terminal" evidence="1">
    <location>
        <begin position="31"/>
        <end position="197"/>
    </location>
</feature>
<keyword evidence="3" id="KW-1185">Reference proteome</keyword>
<gene>
    <name evidence="2" type="ORF">E4P82_05915</name>
</gene>
<evidence type="ECO:0000259" key="1">
    <source>
        <dbReference type="Pfam" id="PF13723"/>
    </source>
</evidence>
<dbReference type="Pfam" id="PF13723">
    <property type="entry name" value="Ketoacyl-synt_2"/>
    <property type="match status" value="1"/>
</dbReference>
<accession>A0ABX1TLK4</accession>
<protein>
    <submittedName>
        <fullName evidence="2">3-oxoacyl-ACP synthase</fullName>
    </submittedName>
</protein>
<organism evidence="2 3">
    <name type="scientific">Candidatus Competibacter phosphatis</name>
    <dbReference type="NCBI Taxonomy" id="221280"/>
    <lineage>
        <taxon>Bacteria</taxon>
        <taxon>Pseudomonadati</taxon>
        <taxon>Pseudomonadota</taxon>
        <taxon>Gammaproteobacteria</taxon>
        <taxon>Candidatus Competibacteraceae</taxon>
        <taxon>Candidatus Competibacter</taxon>
    </lineage>
</organism>
<reference evidence="2 3" key="1">
    <citation type="submission" date="2019-03" db="EMBL/GenBank/DDBJ databases">
        <title>Metabolic reconstructions from genomes of highly enriched 'Candidatus Accumulibacter' and 'Candidatus Competibacter' bioreactor populations.</title>
        <authorList>
            <person name="Annavajhala M.K."/>
            <person name="Welles L."/>
            <person name="Abbas B."/>
            <person name="Sorokin D."/>
            <person name="Park H."/>
            <person name="Van Loosdrecht M."/>
            <person name="Chandran K."/>
        </authorList>
    </citation>
    <scope>NUCLEOTIDE SEQUENCE [LARGE SCALE GENOMIC DNA]</scope>
    <source>
        <strain evidence="2 3">SBR_G</strain>
    </source>
</reference>
<sequence>MNTLQVEGVGLMAPGLAGWPNGRAVLSDARPYVAEAMPTAIAALLPANERRRTTATVKLALQVAQEAALHADIDPSTTPTVLASSGGDSEVLDKICAALTLPDRPVSPTHFHHSVHNTPAGYWSIATRCAAASLSLSAYDDSFAAGLMEAAALAWTDRTRVLLVAYDLPPPFPLSERREIVAPFAVALVLNPTPTGRRLATLRLTRNAERPASCLDDPQLEALRLGNPAARSLPLLRAIAHSIASRVTLSTGESGGLELEIEP</sequence>
<name>A0ABX1TLK4_9GAMM</name>
<dbReference type="EMBL" id="SPMZ01000016">
    <property type="protein sequence ID" value="NMQ18780.1"/>
    <property type="molecule type" value="Genomic_DNA"/>
</dbReference>
<comment type="caution">
    <text evidence="2">The sequence shown here is derived from an EMBL/GenBank/DDBJ whole genome shotgun (WGS) entry which is preliminary data.</text>
</comment>
<dbReference type="InterPro" id="IPR014030">
    <property type="entry name" value="Ketoacyl_synth_N"/>
</dbReference>
<dbReference type="Proteomes" id="UP000760480">
    <property type="component" value="Unassembled WGS sequence"/>
</dbReference>
<evidence type="ECO:0000313" key="3">
    <source>
        <dbReference type="Proteomes" id="UP000760480"/>
    </source>
</evidence>
<dbReference type="Gene3D" id="3.40.47.10">
    <property type="match status" value="1"/>
</dbReference>
<proteinExistence type="predicted"/>
<dbReference type="RefSeq" id="WP_169248039.1">
    <property type="nucleotide sequence ID" value="NZ_SPMZ01000016.1"/>
</dbReference>
<evidence type="ECO:0000313" key="2">
    <source>
        <dbReference type="EMBL" id="NMQ18780.1"/>
    </source>
</evidence>